<dbReference type="Gene3D" id="3.40.30.10">
    <property type="entry name" value="Glutaredoxin"/>
    <property type="match status" value="1"/>
</dbReference>
<dbReference type="STRING" id="930146.SAMN05192533_10578"/>
<dbReference type="InterPro" id="IPR032801">
    <property type="entry name" value="PXL2A/B/C"/>
</dbReference>
<dbReference type="EMBL" id="FOBW01000005">
    <property type="protein sequence ID" value="SEM71911.1"/>
    <property type="molecule type" value="Genomic_DNA"/>
</dbReference>
<proteinExistence type="predicted"/>
<keyword evidence="2" id="KW-1185">Reference proteome</keyword>
<evidence type="ECO:0000313" key="1">
    <source>
        <dbReference type="EMBL" id="SEM71911.1"/>
    </source>
</evidence>
<dbReference type="Proteomes" id="UP000198553">
    <property type="component" value="Unassembled WGS sequence"/>
</dbReference>
<dbReference type="AlphaFoldDB" id="A0A1H8AMN1"/>
<gene>
    <name evidence="1" type="ORF">SAMN05192533_10578</name>
</gene>
<sequence length="140" mass="15875">MLTQLRDRYQEVSATGYQVLIITPSNRSFLEKFDEAFGPYPFPIYGDPSRALYREMGHVSMAKSKLLLKAGKALLKGGSKTFFPSDEEQKTLVKKAMKTHDVYIQGGSWLFNESGEVTWSHIDTAPEDHATIDQLLQQMK</sequence>
<dbReference type="Pfam" id="PF13911">
    <property type="entry name" value="AhpC-TSA_2"/>
    <property type="match status" value="1"/>
</dbReference>
<protein>
    <submittedName>
        <fullName evidence="1">AhpC/TSA antioxidant enzyme</fullName>
    </submittedName>
</protein>
<dbReference type="InterPro" id="IPR036249">
    <property type="entry name" value="Thioredoxin-like_sf"/>
</dbReference>
<dbReference type="OrthoDB" id="2855857at2"/>
<name>A0A1H8AMN1_9BACI</name>
<reference evidence="2" key="1">
    <citation type="submission" date="2016-10" db="EMBL/GenBank/DDBJ databases">
        <authorList>
            <person name="Varghese N."/>
            <person name="Submissions S."/>
        </authorList>
    </citation>
    <scope>NUCLEOTIDE SEQUENCE [LARGE SCALE GENOMIC DNA]</scope>
    <source>
        <strain evidence="2">B48,IBRC-M 10115,DSM 25386,CECT 8001</strain>
    </source>
</reference>
<accession>A0A1H8AMN1</accession>
<organism evidence="1 2">
    <name type="scientific">Mesobacillus persicus</name>
    <dbReference type="NCBI Taxonomy" id="930146"/>
    <lineage>
        <taxon>Bacteria</taxon>
        <taxon>Bacillati</taxon>
        <taxon>Bacillota</taxon>
        <taxon>Bacilli</taxon>
        <taxon>Bacillales</taxon>
        <taxon>Bacillaceae</taxon>
        <taxon>Mesobacillus</taxon>
    </lineage>
</organism>
<evidence type="ECO:0000313" key="2">
    <source>
        <dbReference type="Proteomes" id="UP000198553"/>
    </source>
</evidence>
<dbReference type="SUPFAM" id="SSF52833">
    <property type="entry name" value="Thioredoxin-like"/>
    <property type="match status" value="1"/>
</dbReference>